<dbReference type="PANTHER" id="PTHR43682:SF1">
    <property type="entry name" value="LACTATE UTILIZATION PROTEIN C"/>
    <property type="match status" value="1"/>
</dbReference>
<dbReference type="SUPFAM" id="SSF100950">
    <property type="entry name" value="NagB/RpiA/CoA transferase-like"/>
    <property type="match status" value="1"/>
</dbReference>
<protein>
    <submittedName>
        <fullName evidence="2">L-lactate dehydrogenase complex protein LldG</fullName>
    </submittedName>
</protein>
<evidence type="ECO:0000313" key="2">
    <source>
        <dbReference type="EMBL" id="SES37454.1"/>
    </source>
</evidence>
<organism evidence="2 3">
    <name type="scientific">Actinokineospora terrae</name>
    <dbReference type="NCBI Taxonomy" id="155974"/>
    <lineage>
        <taxon>Bacteria</taxon>
        <taxon>Bacillati</taxon>
        <taxon>Actinomycetota</taxon>
        <taxon>Actinomycetes</taxon>
        <taxon>Pseudonocardiales</taxon>
        <taxon>Pseudonocardiaceae</taxon>
        <taxon>Actinokineospora</taxon>
    </lineage>
</organism>
<dbReference type="InterPro" id="IPR024185">
    <property type="entry name" value="FTHF_cligase-like_sf"/>
</dbReference>
<dbReference type="RefSeq" id="WP_092783587.1">
    <property type="nucleotide sequence ID" value="NZ_FOGI01000011.1"/>
</dbReference>
<sequence length="200" mass="21792">MTARDEILRRIQAALGNDRHDIHVPTNYRTQAPKGTDIVELFAKRAADYRAEVRRITRDIAAEVRQVVAERKITTIAVPTTFPEHYLTDLKADIKRDDPPLSAADLDHTQAVITECATAIAETGTIILGADQGRRALTLLPDTHICVVHTDRIVGTVPEAPAVPTPATWISGPSATSDIELHRVEGVHGPRTLIVLLAAP</sequence>
<name>A0A1H9WUD9_9PSEU</name>
<dbReference type="InterPro" id="IPR003741">
    <property type="entry name" value="LUD_dom"/>
</dbReference>
<dbReference type="InterPro" id="IPR037171">
    <property type="entry name" value="NagB/RpiA_transferase-like"/>
</dbReference>
<dbReference type="Proteomes" id="UP000199051">
    <property type="component" value="Unassembled WGS sequence"/>
</dbReference>
<proteinExistence type="predicted"/>
<dbReference type="AlphaFoldDB" id="A0A1H9WUD9"/>
<dbReference type="STRING" id="155974.SAMN04487818_111222"/>
<keyword evidence="3" id="KW-1185">Reference proteome</keyword>
<dbReference type="EMBL" id="FOGI01000011">
    <property type="protein sequence ID" value="SES37454.1"/>
    <property type="molecule type" value="Genomic_DNA"/>
</dbReference>
<dbReference type="Gene3D" id="3.40.50.10420">
    <property type="entry name" value="NagB/RpiA/CoA transferase-like"/>
    <property type="match status" value="1"/>
</dbReference>
<dbReference type="Pfam" id="PF02589">
    <property type="entry name" value="LUD_dom"/>
    <property type="match status" value="1"/>
</dbReference>
<reference evidence="3" key="1">
    <citation type="submission" date="2016-10" db="EMBL/GenBank/DDBJ databases">
        <authorList>
            <person name="Varghese N."/>
            <person name="Submissions S."/>
        </authorList>
    </citation>
    <scope>NUCLEOTIDE SEQUENCE [LARGE SCALE GENOMIC DNA]</scope>
    <source>
        <strain evidence="3">DSM 44260</strain>
    </source>
</reference>
<feature type="domain" description="LUD" evidence="1">
    <location>
        <begin position="41"/>
        <end position="197"/>
    </location>
</feature>
<evidence type="ECO:0000313" key="3">
    <source>
        <dbReference type="Proteomes" id="UP000199051"/>
    </source>
</evidence>
<evidence type="ECO:0000259" key="1">
    <source>
        <dbReference type="Pfam" id="PF02589"/>
    </source>
</evidence>
<accession>A0A1H9WUD9</accession>
<gene>
    <name evidence="2" type="ORF">SAMN04487818_111222</name>
</gene>
<dbReference type="PANTHER" id="PTHR43682">
    <property type="entry name" value="LACTATE UTILIZATION PROTEIN C"/>
    <property type="match status" value="1"/>
</dbReference>